<feature type="transmembrane region" description="Helical" evidence="1">
    <location>
        <begin position="12"/>
        <end position="39"/>
    </location>
</feature>
<evidence type="ECO:0000313" key="2">
    <source>
        <dbReference type="EMBL" id="ADU97109.1"/>
    </source>
</evidence>
<dbReference type="Proteomes" id="UP000006362">
    <property type="component" value="Chromosome"/>
</dbReference>
<protein>
    <recommendedName>
        <fullName evidence="4">Prepilin-type N-terminal cleavage/methylation domain-containing protein</fullName>
    </recommendedName>
</protein>
<keyword evidence="1" id="KW-0472">Membrane</keyword>
<dbReference type="OrthoDB" id="14230at2"/>
<organism evidence="2 3">
    <name type="scientific">Thermovibrio ammonificans (strain DSM 15698 / JCM 12110 / HB-1)</name>
    <dbReference type="NCBI Taxonomy" id="648996"/>
    <lineage>
        <taxon>Bacteria</taxon>
        <taxon>Pseudomonadati</taxon>
        <taxon>Aquificota</taxon>
        <taxon>Aquificia</taxon>
        <taxon>Desulfurobacteriales</taxon>
        <taxon>Desulfurobacteriaceae</taxon>
        <taxon>Thermovibrio</taxon>
    </lineage>
</organism>
<sequence length="147" mass="16970">MRIVKRKIKRGAFSMVEVLLAVAIGLVVFLGLLASAVFVKKFEMVKMIQYQAVRLLHQKLEQVREMDYDNVTEANLDNGTTSCKDALLTGKNVVVRYIWSRPQEYGLYYDINENTALELKEVNLTVCWFYKGRYHSISGTTIIRKEL</sequence>
<dbReference type="EMBL" id="CP002444">
    <property type="protein sequence ID" value="ADU97109.1"/>
    <property type="molecule type" value="Genomic_DNA"/>
</dbReference>
<dbReference type="KEGG" id="tam:Theam_1145"/>
<reference evidence="2" key="1">
    <citation type="submission" date="2011-01" db="EMBL/GenBank/DDBJ databases">
        <title>Complete sequence of chromosome of Thermovibrio ammonificans HB-1.</title>
        <authorList>
            <consortium name="US DOE Joint Genome Institute"/>
            <person name="Lucas S."/>
            <person name="Copeland A."/>
            <person name="Lapidus A."/>
            <person name="Cheng J.-F."/>
            <person name="Goodwin L."/>
            <person name="Pitluck S."/>
            <person name="Davenport K."/>
            <person name="Detter J.C."/>
            <person name="Han C."/>
            <person name="Tapia R."/>
            <person name="Land M."/>
            <person name="Hauser L."/>
            <person name="Kyrpides N."/>
            <person name="Ivanova N."/>
            <person name="Ovchinnikova G."/>
            <person name="Vetriani C."/>
            <person name="Woyke T."/>
        </authorList>
    </citation>
    <scope>NUCLEOTIDE SEQUENCE [LARGE SCALE GENOMIC DNA]</scope>
    <source>
        <strain evidence="2">HB-1</strain>
    </source>
</reference>
<dbReference type="HOGENOM" id="CLU_1767171_0_0_0"/>
<name>E8T2L4_THEA1</name>
<evidence type="ECO:0008006" key="4">
    <source>
        <dbReference type="Google" id="ProtNLM"/>
    </source>
</evidence>
<gene>
    <name evidence="2" type="ordered locus">Theam_1145</name>
</gene>
<dbReference type="STRING" id="648996.Theam_1145"/>
<proteinExistence type="predicted"/>
<keyword evidence="3" id="KW-1185">Reference proteome</keyword>
<evidence type="ECO:0000256" key="1">
    <source>
        <dbReference type="SAM" id="Phobius"/>
    </source>
</evidence>
<keyword evidence="1" id="KW-0812">Transmembrane</keyword>
<accession>E8T2L4</accession>
<dbReference type="eggNOG" id="COG4967">
    <property type="taxonomic scope" value="Bacteria"/>
</dbReference>
<keyword evidence="1" id="KW-1133">Transmembrane helix</keyword>
<dbReference type="AlphaFoldDB" id="E8T2L4"/>
<evidence type="ECO:0000313" key="3">
    <source>
        <dbReference type="Proteomes" id="UP000006362"/>
    </source>
</evidence>
<dbReference type="RefSeq" id="WP_013537895.1">
    <property type="nucleotide sequence ID" value="NC_014926.1"/>
</dbReference>